<dbReference type="GO" id="GO:0022900">
    <property type="term" value="P:electron transport chain"/>
    <property type="evidence" value="ECO:0007669"/>
    <property type="project" value="InterPro"/>
</dbReference>
<keyword evidence="10" id="KW-0408">Iron</keyword>
<keyword evidence="11" id="KW-0472">Membrane</keyword>
<dbReference type="GeneID" id="93091322"/>
<comment type="similarity">
    <text evidence="2">Belongs to the NapC/NirT/NrfH family.</text>
</comment>
<dbReference type="InterPro" id="IPR017571">
    <property type="entry name" value="NrfH"/>
</dbReference>
<name>A0A381DJH7_9BACT</name>
<dbReference type="EMBL" id="UFVD01000001">
    <property type="protein sequence ID" value="SUX10687.1"/>
    <property type="molecule type" value="Genomic_DNA"/>
</dbReference>
<dbReference type="GO" id="GO:0042279">
    <property type="term" value="F:nitrite reductase (cytochrome, ammonia-forming) activity"/>
    <property type="evidence" value="ECO:0007669"/>
    <property type="project" value="UniProtKB-EC"/>
</dbReference>
<dbReference type="PANTHER" id="PTHR30333:SF1">
    <property type="entry name" value="CYTOCHROME C-TYPE PROTEIN NAPC"/>
    <property type="match status" value="1"/>
</dbReference>
<keyword evidence="7" id="KW-0479">Metal-binding</keyword>
<evidence type="ECO:0000256" key="2">
    <source>
        <dbReference type="ARBA" id="ARBA00007395"/>
    </source>
</evidence>
<dbReference type="STRING" id="32024.GCA_000788295_01855"/>
<evidence type="ECO:0000256" key="6">
    <source>
        <dbReference type="ARBA" id="ARBA00022692"/>
    </source>
</evidence>
<dbReference type="InterPro" id="IPR005126">
    <property type="entry name" value="NapC/NirT_cyt_c_N"/>
</dbReference>
<dbReference type="Proteomes" id="UP000254920">
    <property type="component" value="Unassembled WGS sequence"/>
</dbReference>
<dbReference type="NCBIfam" id="TIGR03153">
    <property type="entry name" value="cytochr_NrfH"/>
    <property type="match status" value="1"/>
</dbReference>
<dbReference type="PANTHER" id="PTHR30333">
    <property type="entry name" value="CYTOCHROME C-TYPE PROTEIN"/>
    <property type="match status" value="1"/>
</dbReference>
<keyword evidence="13" id="KW-0560">Oxidoreductase</keyword>
<keyword evidence="3" id="KW-0813">Transport</keyword>
<evidence type="ECO:0000313" key="13">
    <source>
        <dbReference type="EMBL" id="SUX10687.1"/>
    </source>
</evidence>
<keyword evidence="4" id="KW-1003">Cell membrane</keyword>
<gene>
    <name evidence="13" type="primary">nrfH</name>
    <name evidence="13" type="ORF">NCTC12475_00894</name>
</gene>
<dbReference type="GO" id="GO:0046872">
    <property type="term" value="F:metal ion binding"/>
    <property type="evidence" value="ECO:0007669"/>
    <property type="project" value="UniProtKB-KW"/>
</dbReference>
<dbReference type="Pfam" id="PF03264">
    <property type="entry name" value="Cytochrom_NNT"/>
    <property type="match status" value="1"/>
</dbReference>
<keyword evidence="8" id="KW-0249">Electron transport</keyword>
<protein>
    <submittedName>
        <fullName evidence="13">Cytochrome c nitrate reductase, small subunit</fullName>
        <ecNumber evidence="13">1.7.2.2</ecNumber>
    </submittedName>
</protein>
<evidence type="ECO:0000256" key="3">
    <source>
        <dbReference type="ARBA" id="ARBA00022448"/>
    </source>
</evidence>
<dbReference type="GO" id="GO:0009061">
    <property type="term" value="P:anaerobic respiration"/>
    <property type="evidence" value="ECO:0007669"/>
    <property type="project" value="TreeGrafter"/>
</dbReference>
<evidence type="ECO:0000256" key="7">
    <source>
        <dbReference type="ARBA" id="ARBA00022723"/>
    </source>
</evidence>
<feature type="domain" description="NapC/NirT cytochrome c N-terminal" evidence="12">
    <location>
        <begin position="17"/>
        <end position="162"/>
    </location>
</feature>
<sequence>MSIVEKIKNCPSFFAILILVISFGVVIGHGLFTFVYAKGFSYMSNDPAACKNCHVMNQVYESWMKGGHQHVATCNDCHVPHDFIGKWMMKAESGLHHGYAVTFKDNPVSFSATPKSKKIIQNNCMSCHKEYAAHSIDATMKADAPGNEPLNCVSCHRSAGHAHNY</sequence>
<evidence type="ECO:0000256" key="4">
    <source>
        <dbReference type="ARBA" id="ARBA00022475"/>
    </source>
</evidence>
<evidence type="ECO:0000256" key="9">
    <source>
        <dbReference type="ARBA" id="ARBA00022989"/>
    </source>
</evidence>
<comment type="subcellular location">
    <subcellularLocation>
        <location evidence="1">Cell membrane</location>
    </subcellularLocation>
</comment>
<evidence type="ECO:0000259" key="12">
    <source>
        <dbReference type="Pfam" id="PF03264"/>
    </source>
</evidence>
<dbReference type="EC" id="1.7.2.2" evidence="13"/>
<dbReference type="GO" id="GO:0005886">
    <property type="term" value="C:plasma membrane"/>
    <property type="evidence" value="ECO:0007669"/>
    <property type="project" value="UniProtKB-SubCell"/>
</dbReference>
<keyword evidence="14" id="KW-1185">Reference proteome</keyword>
<dbReference type="OrthoDB" id="9782159at2"/>
<dbReference type="AlphaFoldDB" id="A0A381DJH7"/>
<keyword evidence="5" id="KW-0349">Heme</keyword>
<dbReference type="RefSeq" id="WP_089183070.1">
    <property type="nucleotide sequence ID" value="NZ_CP043427.1"/>
</dbReference>
<evidence type="ECO:0000313" key="14">
    <source>
        <dbReference type="Proteomes" id="UP000254920"/>
    </source>
</evidence>
<dbReference type="GO" id="GO:0009055">
    <property type="term" value="F:electron transfer activity"/>
    <property type="evidence" value="ECO:0007669"/>
    <property type="project" value="TreeGrafter"/>
</dbReference>
<dbReference type="Gene3D" id="1.10.3820.10">
    <property type="entry name" value="Di-heme elbow motif domain"/>
    <property type="match status" value="1"/>
</dbReference>
<evidence type="ECO:0000256" key="8">
    <source>
        <dbReference type="ARBA" id="ARBA00022982"/>
    </source>
</evidence>
<evidence type="ECO:0000256" key="1">
    <source>
        <dbReference type="ARBA" id="ARBA00004236"/>
    </source>
</evidence>
<dbReference type="InterPro" id="IPR036280">
    <property type="entry name" value="Multihaem_cyt_sf"/>
</dbReference>
<evidence type="ECO:0000256" key="11">
    <source>
        <dbReference type="ARBA" id="ARBA00023136"/>
    </source>
</evidence>
<dbReference type="InterPro" id="IPR051174">
    <property type="entry name" value="Cytochrome_c-type_ET"/>
</dbReference>
<proteinExistence type="inferred from homology"/>
<evidence type="ECO:0000256" key="10">
    <source>
        <dbReference type="ARBA" id="ARBA00023004"/>
    </source>
</evidence>
<keyword evidence="6" id="KW-0812">Transmembrane</keyword>
<dbReference type="SUPFAM" id="SSF48695">
    <property type="entry name" value="Multiheme cytochromes"/>
    <property type="match status" value="1"/>
</dbReference>
<reference evidence="13 14" key="1">
    <citation type="submission" date="2018-06" db="EMBL/GenBank/DDBJ databases">
        <authorList>
            <consortium name="Pathogen Informatics"/>
            <person name="Doyle S."/>
        </authorList>
    </citation>
    <scope>NUCLEOTIDE SEQUENCE [LARGE SCALE GENOMIC DNA]</scope>
    <source>
        <strain evidence="13 14">NCTC12475</strain>
    </source>
</reference>
<accession>A0A381DJH7</accession>
<dbReference type="InterPro" id="IPR038266">
    <property type="entry name" value="NapC/NirT_cytc_sf"/>
</dbReference>
<keyword evidence="9" id="KW-1133">Transmembrane helix</keyword>
<evidence type="ECO:0000256" key="5">
    <source>
        <dbReference type="ARBA" id="ARBA00022617"/>
    </source>
</evidence>
<organism evidence="13 14">
    <name type="scientific">Campylobacter sputorum subsp. sputorum</name>
    <dbReference type="NCBI Taxonomy" id="32024"/>
    <lineage>
        <taxon>Bacteria</taxon>
        <taxon>Pseudomonadati</taxon>
        <taxon>Campylobacterota</taxon>
        <taxon>Epsilonproteobacteria</taxon>
        <taxon>Campylobacterales</taxon>
        <taxon>Campylobacteraceae</taxon>
        <taxon>Campylobacter</taxon>
    </lineage>
</organism>